<accession>A0A9X3AFN1</accession>
<proteinExistence type="predicted"/>
<evidence type="ECO:0000313" key="2">
    <source>
        <dbReference type="EMBL" id="MCS7478531.1"/>
    </source>
</evidence>
<dbReference type="RefSeq" id="WP_259624039.1">
    <property type="nucleotide sequence ID" value="NZ_JANYMP010000007.1"/>
</dbReference>
<evidence type="ECO:0000256" key="1">
    <source>
        <dbReference type="SAM" id="MobiDB-lite"/>
    </source>
</evidence>
<evidence type="ECO:0000313" key="3">
    <source>
        <dbReference type="Proteomes" id="UP001141259"/>
    </source>
</evidence>
<sequence length="1076" mass="112766">MRARSAIAVVLAGVLLALVGCDDETPRGTDPTAAGADFVVSYAGAAGRLAGLEATEDRAQVLDWARIGLAANLGLDTGQVRNALYDAVPVRDGGFSDLSRQATGPGRALFDGKVLHLLVAADDPRRARTVGQLLDQHRTDAGGDPEQVRVHDFTVHADSRTVDVTAEEPTSADQARSANGYVSARVDQAGGLTEFLARTRSLSTLEVRGTEVWAGGWTWPDEGAPLALADVSALQRGYRPTSGGPTPAFSLDPRPAKTTADLVAAVPGLSGETAERVLSGNWSGTAFTSSAEVAEVVADVLHGDGQADALAQHGLPTTRESLWGLWSALDGGPVYSQARYDGGLAGTAVGMTLFYTDYVAKNWVNGTGDGVPAKAVEGFVPDPDAVTPWSHCETGLASESGRLWFGQNESAYSYDSAKISIGAQSTRLFSRSDGTAGAEVEPSFASGRGLTWWDQHYQAVADHEPQYQRLDQIMRWSGALEWLAAKTSATLPHLPDAEIPSTLTFADWYAKNPDLRERAPVRFVTPPSAEQEAVVVTPSKSYESCGYRVISGGVSLGDLIARKGTADYLATLPAPVNRAGLLDASSTFDATTGTGSVKRLSIDSAGQVVANQEHAFRTVDGKAVVDVTAAGRKVVRFGDLKLVLPDTAQRRLSTTIDAHDGHVSQRVDYEGREFGELTADRDATLVTVTWRRGFVDRVRGVLDSVQKTLAAAPEGVPSAKDGVLYTLKDPAGRVVNRVGGADAPWLSISGDVPPAGDAPVFRLGAPNPGASGPRFFYGEMVAPPTVPPGRSLDVAPATPDGPAVATFTDGPPADAKTVRVTVRDGRSADAYLVGDHVRADPSDPILGVNGLAEGAAVLREMPRIVIARADATLAEDGLWRGVRLGEDGAALVNDTEVRIVSGDDPWSAKVLRAIGTDPEQTVLVRLTSDRAVVVDKSDLAEVPGSRAEAMDLGQALQTPDADLYLHESFRASLSLEDGRVIAGSLPRDTKVKVRRATAEKRTSVPYADVRAGNGMGRGAEWLRIPVSPRAVSGNTSQSPAPTPSAPPGGTAAPVAAGGLVLLICPETGDTLVGCGA</sequence>
<feature type="region of interest" description="Disordered" evidence="1">
    <location>
        <begin position="1029"/>
        <end position="1051"/>
    </location>
</feature>
<dbReference type="PROSITE" id="PS51257">
    <property type="entry name" value="PROKAR_LIPOPROTEIN"/>
    <property type="match status" value="1"/>
</dbReference>
<name>A0A9X3AFN1_9PSEU</name>
<gene>
    <name evidence="2" type="ORF">NZH93_16850</name>
</gene>
<reference evidence="2" key="1">
    <citation type="submission" date="2022-08" db="EMBL/GenBank/DDBJ databases">
        <authorList>
            <person name="Tistechok S."/>
            <person name="Samborskyy M."/>
            <person name="Roman I."/>
        </authorList>
    </citation>
    <scope>NUCLEOTIDE SEQUENCE</scope>
    <source>
        <strain evidence="2">DSM 103496</strain>
    </source>
</reference>
<keyword evidence="3" id="KW-1185">Reference proteome</keyword>
<dbReference type="EMBL" id="JANYMP010000007">
    <property type="protein sequence ID" value="MCS7478531.1"/>
    <property type="molecule type" value="Genomic_DNA"/>
</dbReference>
<dbReference type="Proteomes" id="UP001141259">
    <property type="component" value="Unassembled WGS sequence"/>
</dbReference>
<organism evidence="2 3">
    <name type="scientific">Umezawaea endophytica</name>
    <dbReference type="NCBI Taxonomy" id="1654476"/>
    <lineage>
        <taxon>Bacteria</taxon>
        <taxon>Bacillati</taxon>
        <taxon>Actinomycetota</taxon>
        <taxon>Actinomycetes</taxon>
        <taxon>Pseudonocardiales</taxon>
        <taxon>Pseudonocardiaceae</taxon>
        <taxon>Umezawaea</taxon>
    </lineage>
</organism>
<protein>
    <submittedName>
        <fullName evidence="2">Uncharacterized protein</fullName>
    </submittedName>
</protein>
<dbReference type="AlphaFoldDB" id="A0A9X3AFN1"/>
<comment type="caution">
    <text evidence="2">The sequence shown here is derived from an EMBL/GenBank/DDBJ whole genome shotgun (WGS) entry which is preliminary data.</text>
</comment>